<name>A0A834X8D7_9FABA</name>
<dbReference type="Proteomes" id="UP000634136">
    <property type="component" value="Unassembled WGS sequence"/>
</dbReference>
<comment type="caution">
    <text evidence="2">The sequence shown here is derived from an EMBL/GenBank/DDBJ whole genome shotgun (WGS) entry which is preliminary data.</text>
</comment>
<dbReference type="InterPro" id="IPR012337">
    <property type="entry name" value="RNaseH-like_sf"/>
</dbReference>
<keyword evidence="2" id="KW-0548">Nucleotidyltransferase</keyword>
<keyword evidence="2" id="KW-0808">Transferase</keyword>
<dbReference type="InterPro" id="IPR002156">
    <property type="entry name" value="RNaseH_domain"/>
</dbReference>
<dbReference type="PANTHER" id="PTHR47723">
    <property type="entry name" value="OS05G0353850 PROTEIN"/>
    <property type="match status" value="1"/>
</dbReference>
<evidence type="ECO:0000313" key="3">
    <source>
        <dbReference type="Proteomes" id="UP000634136"/>
    </source>
</evidence>
<dbReference type="SUPFAM" id="SSF53098">
    <property type="entry name" value="Ribonuclease H-like"/>
    <property type="match status" value="1"/>
</dbReference>
<dbReference type="GO" id="GO:0004523">
    <property type="term" value="F:RNA-DNA hybrid ribonuclease activity"/>
    <property type="evidence" value="ECO:0007669"/>
    <property type="project" value="InterPro"/>
</dbReference>
<dbReference type="InterPro" id="IPR053151">
    <property type="entry name" value="RNase_H-like"/>
</dbReference>
<feature type="domain" description="RNase H type-1" evidence="1">
    <location>
        <begin position="133"/>
        <end position="254"/>
    </location>
</feature>
<sequence length="340" mass="38363">MGEETCLHALRDCSAAKSIWKKFVNPARLRDFFSLPMEVWMDRNLKKDWGMRSDNKWNIVFGVACWWLWKVRNEVVFCFDTSLGSDPYMSIHLKVREILQLEEKALVSGRKKNVYKECYVGWACPSEGWVKCNTDGASRGRGSRAGCGGVIRDGSSAWLGGFSRELRNCNALLAEIWGFVYGADLAWRLGFRRVCFELDSKDAVNMILKGCDVRHPCAFAVKMARELIDRCCQVEVFHVFRECNEVANWLAAFAVNSGSKDWDGDPPFDCRSLVLRDAVGFGVPRLVAVSCAVLPLRSSHAPPPPSPSAATLITRPNLSFTLLPSPRFFLSENHKQYSIF</sequence>
<dbReference type="InterPro" id="IPR044730">
    <property type="entry name" value="RNase_H-like_dom_plant"/>
</dbReference>
<proteinExistence type="predicted"/>
<dbReference type="GO" id="GO:0003964">
    <property type="term" value="F:RNA-directed DNA polymerase activity"/>
    <property type="evidence" value="ECO:0007669"/>
    <property type="project" value="UniProtKB-KW"/>
</dbReference>
<evidence type="ECO:0000259" key="1">
    <source>
        <dbReference type="Pfam" id="PF13456"/>
    </source>
</evidence>
<protein>
    <submittedName>
        <fullName evidence="2">Putative non-LTR retroelement reverse transcriptase</fullName>
    </submittedName>
</protein>
<dbReference type="PANTHER" id="PTHR47723:SF19">
    <property type="entry name" value="POLYNUCLEOTIDYL TRANSFERASE, RIBONUCLEASE H-LIKE SUPERFAMILY PROTEIN"/>
    <property type="match status" value="1"/>
</dbReference>
<dbReference type="OrthoDB" id="1108735at2759"/>
<dbReference type="Gene3D" id="3.30.420.10">
    <property type="entry name" value="Ribonuclease H-like superfamily/Ribonuclease H"/>
    <property type="match status" value="1"/>
</dbReference>
<keyword evidence="3" id="KW-1185">Reference proteome</keyword>
<keyword evidence="2" id="KW-0695">RNA-directed DNA polymerase</keyword>
<dbReference type="AlphaFoldDB" id="A0A834X8D7"/>
<dbReference type="EMBL" id="JAAIUW010000002">
    <property type="protein sequence ID" value="KAF7840818.1"/>
    <property type="molecule type" value="Genomic_DNA"/>
</dbReference>
<dbReference type="GO" id="GO:0003676">
    <property type="term" value="F:nucleic acid binding"/>
    <property type="evidence" value="ECO:0007669"/>
    <property type="project" value="InterPro"/>
</dbReference>
<evidence type="ECO:0000313" key="2">
    <source>
        <dbReference type="EMBL" id="KAF7840818.1"/>
    </source>
</evidence>
<reference evidence="2" key="1">
    <citation type="submission" date="2020-09" db="EMBL/GenBank/DDBJ databases">
        <title>Genome-Enabled Discovery of Anthraquinone Biosynthesis in Senna tora.</title>
        <authorList>
            <person name="Kang S.-H."/>
            <person name="Pandey R.P."/>
            <person name="Lee C.-M."/>
            <person name="Sim J.-S."/>
            <person name="Jeong J.-T."/>
            <person name="Choi B.-S."/>
            <person name="Jung M."/>
            <person name="Ginzburg D."/>
            <person name="Zhao K."/>
            <person name="Won S.Y."/>
            <person name="Oh T.-J."/>
            <person name="Yu Y."/>
            <person name="Kim N.-H."/>
            <person name="Lee O.R."/>
            <person name="Lee T.-H."/>
            <person name="Bashyal P."/>
            <person name="Kim T.-S."/>
            <person name="Lee W.-H."/>
            <person name="Kawkins C."/>
            <person name="Kim C.-K."/>
            <person name="Kim J.S."/>
            <person name="Ahn B.O."/>
            <person name="Rhee S.Y."/>
            <person name="Sohng J.K."/>
        </authorList>
    </citation>
    <scope>NUCLEOTIDE SEQUENCE</scope>
    <source>
        <tissue evidence="2">Leaf</tissue>
    </source>
</reference>
<dbReference type="InterPro" id="IPR036397">
    <property type="entry name" value="RNaseH_sf"/>
</dbReference>
<organism evidence="2 3">
    <name type="scientific">Senna tora</name>
    <dbReference type="NCBI Taxonomy" id="362788"/>
    <lineage>
        <taxon>Eukaryota</taxon>
        <taxon>Viridiplantae</taxon>
        <taxon>Streptophyta</taxon>
        <taxon>Embryophyta</taxon>
        <taxon>Tracheophyta</taxon>
        <taxon>Spermatophyta</taxon>
        <taxon>Magnoliopsida</taxon>
        <taxon>eudicotyledons</taxon>
        <taxon>Gunneridae</taxon>
        <taxon>Pentapetalae</taxon>
        <taxon>rosids</taxon>
        <taxon>fabids</taxon>
        <taxon>Fabales</taxon>
        <taxon>Fabaceae</taxon>
        <taxon>Caesalpinioideae</taxon>
        <taxon>Cassia clade</taxon>
        <taxon>Senna</taxon>
    </lineage>
</organism>
<accession>A0A834X8D7</accession>
<dbReference type="CDD" id="cd06222">
    <property type="entry name" value="RNase_H_like"/>
    <property type="match status" value="1"/>
</dbReference>
<dbReference type="Pfam" id="PF13456">
    <property type="entry name" value="RVT_3"/>
    <property type="match status" value="1"/>
</dbReference>
<gene>
    <name evidence="2" type="ORF">G2W53_003116</name>
</gene>